<dbReference type="RefSeq" id="WP_055299333.1">
    <property type="nucleotide sequence ID" value="NZ_BLYK01000073.1"/>
</dbReference>
<evidence type="ECO:0000313" key="1">
    <source>
        <dbReference type="EMBL" id="CUO78411.1"/>
    </source>
</evidence>
<gene>
    <name evidence="1" type="ORF">ERS852450_02420</name>
</gene>
<evidence type="ECO:0000313" key="2">
    <source>
        <dbReference type="Proteomes" id="UP000095679"/>
    </source>
</evidence>
<proteinExistence type="predicted"/>
<sequence>MTKTGSILPEETLNAILRTGSNHNRTELRLIYNFMSVQTKEEYEEFVRNEYGNGGKGFIIDGKKYAVWFNKNGMQIALGETVRTKDKIHLSWEQVTNRIHCLLKEGEFAPQSMLDKAQDNAIKEHAQALAYMKGDMAEGVAEIVFAEKDLPHLRSIYPEITDYLENKMKDPAWLSELNKRLSGVANAYKKSKTIMRFHHYDPVTVSKWFHKLAAEVTPYKAKDGFVSTEQKIFITQDEIDSFMIKRGSYSERRLRTYSFYLLNEDKKSRTDFIKKQYGTGGQNYALSGADNSYANYDGKGLVLARGNYGNPQVSISLSWDKVANRIAYLIKNDQFLQTEDYARMPEYEREHMADKILRFYNRLPEAVDRPFTNDFFWEKPRKEIADVLKEPIGAEKLLQKMDAVLADLPLDFNAYGTSYSDKADILSQIHKYLKGDYTIFPIRKEENKLPIKAENVVKQKKINPVANNEENIVKEKIGHQMTIFDYLAIS</sequence>
<accession>A0A174HW10</accession>
<reference evidence="1 2" key="1">
    <citation type="submission" date="2015-09" db="EMBL/GenBank/DDBJ databases">
        <authorList>
            <consortium name="Pathogen Informatics"/>
        </authorList>
    </citation>
    <scope>NUCLEOTIDE SEQUENCE [LARGE SCALE GENOMIC DNA]</scope>
    <source>
        <strain evidence="1 2">2789STDY5834835</strain>
    </source>
</reference>
<dbReference type="EMBL" id="CYZL01000024">
    <property type="protein sequence ID" value="CUO78411.1"/>
    <property type="molecule type" value="Genomic_DNA"/>
</dbReference>
<dbReference type="Proteomes" id="UP000095679">
    <property type="component" value="Unassembled WGS sequence"/>
</dbReference>
<name>A0A174HW10_9FIRM</name>
<organism evidence="1 2">
    <name type="scientific">Anaerobutyricum hallii</name>
    <dbReference type="NCBI Taxonomy" id="39488"/>
    <lineage>
        <taxon>Bacteria</taxon>
        <taxon>Bacillati</taxon>
        <taxon>Bacillota</taxon>
        <taxon>Clostridia</taxon>
        <taxon>Lachnospirales</taxon>
        <taxon>Lachnospiraceae</taxon>
        <taxon>Anaerobutyricum</taxon>
    </lineage>
</organism>
<dbReference type="AlphaFoldDB" id="A0A174HW10"/>
<protein>
    <submittedName>
        <fullName evidence="1">Uncharacterized protein</fullName>
    </submittedName>
</protein>